<dbReference type="PROSITE" id="PS51184">
    <property type="entry name" value="JMJC"/>
    <property type="match status" value="1"/>
</dbReference>
<sequence length="1291" mass="143277">MERFRKLVMAKNPEEYSPKPASVHSHPTNQSPVNVADQVTEPTENSARQSFGGCKRPTLSGKHWTLRRLLEQSSHFTAVPRISASSPQLAETLEAYERDGKPLIIEDWHEHPKWPRELFNIDWLLKKSGEDTLWVRDVRGRTDKQISFTDFIAQSRDDTFTPFHKDLCASSGQNIMCYTEAGGSSFWFMTASADAPAVEAFFQTRFGLEVDWEEYVVTVEELIDAPFTVYIAEQAIGDLVLVPPRSCHQVVNRGGLTVKTSWSRMTINGLKTALYEELPIYQRSSTETAFGPREYVKTAARRLHTLIAVFDFVLLGEYHSKHADLPTILSDRTGLPRSSHDNPRDHSSKRQPRLSAKARDIQTDISRWQPSACNLSCDFCGADIFQSFFECQYLCASRYDHHDGNEGDRITFSGDPFLGNGVLLCPTCYVEGRTCTCGKMKAVQCRPFDTLVLARNEAVDVVNATLNFLADSTLDRYDVINENIGMHSADALLAHRGGGIGWHSRHQYKQSAGLSTSDQGRSAHTDIIQEYRDKLVFLAKTYPSCRPLNSTSTVLGWYDQGSLLQSQQVEEREDFDESSVTASTAQVGGSRQDATETDERFVSTPSFKELGLMADLKLGSQDRTGSLPTTPSASSDLFSEKLEFTPSAPCFPQRSTSKSKDRVYIIVPPPPHKRRRTPAANPTVNARPTKKRKGLRQSPPADDSGLSTTARLDSEDERRLTADYANPLAAALASASGSSDQQPLTERMVLQGRGVASTGPTPDFRLDMVGKQMQQTNSPMSGPQAKVRNRARTAHVTPTSVTPSHTTSLSNPKPLIVPNQQPASISTDDDPLVRRPYRPRVATVRGVRAHPPGIPAKLEMDREGANAQNNARAITEQSASVTGTGSQPVTIRRPSTLLPPAKDKYELVSTPPRQRSNIRSEALEAPDPSHPAIEQLTAEIKGLKKELDAKNKEPDSRYLTLDALLPVQNELRDHYARLERRCKSLEDENASMRSAYNKLCGDMEVLKASRETPASDLLRQVGQFISELTQGQDKHQQDAAGSQQTNQASVISGDKSRGDMVVRASGPVILNTITSAPPPVAVPPKVQSGYTNPIETQNLHVPPLIPDRQPYRDPHYTNSSRGAGRYFPFRGRMNGEYRGQPYGDQQRYPHNRGNGTDRRSFDTQHTYQAPPSEPSWKSQQQGSSTYNRPPLLPYDTPPPREVRTSFPESARHSFAADSIPPANSPNCDPRQSVPPPPAQRSPETESLNNTSTRSQSQSFSRASSSYREETYAQSELPVQETQTQVASSHMH</sequence>
<feature type="region of interest" description="Disordered" evidence="2">
    <location>
        <begin position="874"/>
        <end position="897"/>
    </location>
</feature>
<feature type="compositionally biased region" description="Low complexity" evidence="2">
    <location>
        <begin position="795"/>
        <end position="808"/>
    </location>
</feature>
<feature type="region of interest" description="Disordered" evidence="2">
    <location>
        <begin position="1091"/>
        <end position="1291"/>
    </location>
</feature>
<feature type="coiled-coil region" evidence="1">
    <location>
        <begin position="933"/>
        <end position="995"/>
    </location>
</feature>
<dbReference type="EMBL" id="MLYV02000866">
    <property type="protein sequence ID" value="PSR76049.1"/>
    <property type="molecule type" value="Genomic_DNA"/>
</dbReference>
<dbReference type="OrthoDB" id="298344at2759"/>
<feature type="compositionally biased region" description="Polar residues" evidence="2">
    <location>
        <begin position="1163"/>
        <end position="1187"/>
    </location>
</feature>
<proteinExistence type="predicted"/>
<reference evidence="4 5" key="1">
    <citation type="submission" date="2018-02" db="EMBL/GenBank/DDBJ databases">
        <title>Genome sequence of the basidiomycete white-rot fungus Phlebia centrifuga.</title>
        <authorList>
            <person name="Granchi Z."/>
            <person name="Peng M."/>
            <person name="de Vries R.P."/>
            <person name="Hilden K."/>
            <person name="Makela M.R."/>
            <person name="Grigoriev I."/>
            <person name="Riley R."/>
        </authorList>
    </citation>
    <scope>NUCLEOTIDE SEQUENCE [LARGE SCALE GENOMIC DNA]</scope>
    <source>
        <strain evidence="4 5">FBCC195</strain>
    </source>
</reference>
<keyword evidence="5" id="KW-1185">Reference proteome</keyword>
<feature type="region of interest" description="Disordered" evidence="2">
    <location>
        <begin position="795"/>
        <end position="833"/>
    </location>
</feature>
<feature type="compositionally biased region" description="Low complexity" evidence="2">
    <location>
        <begin position="1246"/>
        <end position="1265"/>
    </location>
</feature>
<name>A0A2R6NSU5_9APHY</name>
<dbReference type="STRING" id="98765.A0A2R6NSU5"/>
<organism evidence="4 5">
    <name type="scientific">Hermanssonia centrifuga</name>
    <dbReference type="NCBI Taxonomy" id="98765"/>
    <lineage>
        <taxon>Eukaryota</taxon>
        <taxon>Fungi</taxon>
        <taxon>Dikarya</taxon>
        <taxon>Basidiomycota</taxon>
        <taxon>Agaricomycotina</taxon>
        <taxon>Agaricomycetes</taxon>
        <taxon>Polyporales</taxon>
        <taxon>Meruliaceae</taxon>
        <taxon>Hermanssonia</taxon>
    </lineage>
</organism>
<dbReference type="Gene3D" id="1.20.5.1700">
    <property type="match status" value="1"/>
</dbReference>
<dbReference type="Gene3D" id="2.60.120.650">
    <property type="entry name" value="Cupin"/>
    <property type="match status" value="2"/>
</dbReference>
<feature type="compositionally biased region" description="Polar residues" evidence="2">
    <location>
        <begin position="874"/>
        <end position="889"/>
    </location>
</feature>
<feature type="compositionally biased region" description="Polar residues" evidence="2">
    <location>
        <begin position="1039"/>
        <end position="1050"/>
    </location>
</feature>
<feature type="compositionally biased region" description="Polar residues" evidence="2">
    <location>
        <begin position="578"/>
        <end position="589"/>
    </location>
</feature>
<evidence type="ECO:0000256" key="2">
    <source>
        <dbReference type="SAM" id="MobiDB-lite"/>
    </source>
</evidence>
<accession>A0A2R6NSU5</accession>
<feature type="region of interest" description="Disordered" evidence="2">
    <location>
        <begin position="568"/>
        <end position="604"/>
    </location>
</feature>
<dbReference type="Pfam" id="PF02373">
    <property type="entry name" value="JmjC"/>
    <property type="match status" value="1"/>
</dbReference>
<feature type="compositionally biased region" description="Basic and acidic residues" evidence="2">
    <location>
        <begin position="338"/>
        <end position="348"/>
    </location>
</feature>
<gene>
    <name evidence="4" type="ORF">PHLCEN_2v8711</name>
</gene>
<feature type="compositionally biased region" description="Polar residues" evidence="2">
    <location>
        <begin position="1279"/>
        <end position="1291"/>
    </location>
</feature>
<dbReference type="InterPro" id="IPR003347">
    <property type="entry name" value="JmjC_dom"/>
</dbReference>
<dbReference type="SMART" id="SM00558">
    <property type="entry name" value="JmjC"/>
    <property type="match status" value="1"/>
</dbReference>
<keyword evidence="1" id="KW-0175">Coiled coil</keyword>
<evidence type="ECO:0000256" key="1">
    <source>
        <dbReference type="SAM" id="Coils"/>
    </source>
</evidence>
<evidence type="ECO:0000313" key="4">
    <source>
        <dbReference type="EMBL" id="PSR76049.1"/>
    </source>
</evidence>
<evidence type="ECO:0000313" key="5">
    <source>
        <dbReference type="Proteomes" id="UP000186601"/>
    </source>
</evidence>
<feature type="domain" description="JmjC" evidence="3">
    <location>
        <begin position="113"/>
        <end position="281"/>
    </location>
</feature>
<feature type="region of interest" description="Disordered" evidence="2">
    <location>
        <begin position="329"/>
        <end position="356"/>
    </location>
</feature>
<feature type="region of interest" description="Disordered" evidence="2">
    <location>
        <begin position="1029"/>
        <end position="1057"/>
    </location>
</feature>
<protein>
    <recommendedName>
        <fullName evidence="3">JmjC domain-containing protein</fullName>
    </recommendedName>
</protein>
<evidence type="ECO:0000259" key="3">
    <source>
        <dbReference type="PROSITE" id="PS51184"/>
    </source>
</evidence>
<feature type="region of interest" description="Disordered" evidence="2">
    <location>
        <begin position="1"/>
        <end position="31"/>
    </location>
</feature>
<dbReference type="SUPFAM" id="SSF51197">
    <property type="entry name" value="Clavaminate synthase-like"/>
    <property type="match status" value="1"/>
</dbReference>
<dbReference type="Proteomes" id="UP000186601">
    <property type="component" value="Unassembled WGS sequence"/>
</dbReference>
<comment type="caution">
    <text evidence="4">The sequence shown here is derived from an EMBL/GenBank/DDBJ whole genome shotgun (WGS) entry which is preliminary data.</text>
</comment>
<feature type="region of interest" description="Disordered" evidence="2">
    <location>
        <begin position="646"/>
        <end position="717"/>
    </location>
</feature>